<keyword evidence="5" id="KW-0067">ATP-binding</keyword>
<evidence type="ECO:0000256" key="4">
    <source>
        <dbReference type="ARBA" id="ARBA00022741"/>
    </source>
</evidence>
<evidence type="ECO:0000256" key="1">
    <source>
        <dbReference type="ARBA" id="ARBA00012519"/>
    </source>
</evidence>
<dbReference type="AlphaFoldDB" id="A0A494VVH4"/>
<evidence type="ECO:0000256" key="2">
    <source>
        <dbReference type="ARBA" id="ARBA00022679"/>
    </source>
</evidence>
<dbReference type="GO" id="GO:0005975">
    <property type="term" value="P:carbohydrate metabolic process"/>
    <property type="evidence" value="ECO:0007669"/>
    <property type="project" value="InterPro"/>
</dbReference>
<name>A0A494VVH4_9SPHI</name>
<keyword evidence="3 9" id="KW-0548">Nucleotidyltransferase</keyword>
<evidence type="ECO:0000256" key="3">
    <source>
        <dbReference type="ARBA" id="ARBA00022695"/>
    </source>
</evidence>
<keyword evidence="2 9" id="KW-0808">Transferase</keyword>
<dbReference type="PANTHER" id="PTHR43793:SF2">
    <property type="entry name" value="BIFUNCTIONAL PROTEIN HLDE"/>
    <property type="match status" value="1"/>
</dbReference>
<keyword evidence="10" id="KW-1185">Reference proteome</keyword>
<evidence type="ECO:0000313" key="9">
    <source>
        <dbReference type="EMBL" id="AYL95265.1"/>
    </source>
</evidence>
<dbReference type="NCBIfam" id="TIGR00125">
    <property type="entry name" value="cyt_tran_rel"/>
    <property type="match status" value="1"/>
</dbReference>
<evidence type="ECO:0000256" key="7">
    <source>
        <dbReference type="ARBA" id="ARBA00047428"/>
    </source>
</evidence>
<dbReference type="InterPro" id="IPR014729">
    <property type="entry name" value="Rossmann-like_a/b/a_fold"/>
</dbReference>
<dbReference type="RefSeq" id="WP_119408968.1">
    <property type="nucleotide sequence ID" value="NZ_CP032869.1"/>
</dbReference>
<dbReference type="GO" id="GO:0005524">
    <property type="term" value="F:ATP binding"/>
    <property type="evidence" value="ECO:0007669"/>
    <property type="project" value="UniProtKB-KW"/>
</dbReference>
<dbReference type="InterPro" id="IPR050385">
    <property type="entry name" value="Archaeal_FAD_synthase"/>
</dbReference>
<dbReference type="KEGG" id="muh:HYN43_008145"/>
<dbReference type="EC" id="2.7.7.70" evidence="1"/>
<sequence length="167" mass="18511">MDSLDLTLADKIGDVLSLPEQINFWRSAKSKIVFTNGVFDLVHRGHLSYLAAAARLGDRLIVGINSDLSVKRIKGPERPINDQQSRAALLASLFYVDLVVVFDNDDPLSLITQVKPDILVKGADYRVEDIVGCKEVLAYGGEVKLIQFIEGHSSTLLIDKIRNKQHV</sequence>
<evidence type="ECO:0000313" key="10">
    <source>
        <dbReference type="Proteomes" id="UP000270046"/>
    </source>
</evidence>
<dbReference type="NCBIfam" id="TIGR02199">
    <property type="entry name" value="rfaE_dom_II"/>
    <property type="match status" value="1"/>
</dbReference>
<keyword evidence="4" id="KW-0547">Nucleotide-binding</keyword>
<keyword evidence="6" id="KW-0119">Carbohydrate metabolism</keyword>
<gene>
    <name evidence="9" type="primary">rfaE2</name>
    <name evidence="9" type="ORF">HYN43_008145</name>
</gene>
<dbReference type="GO" id="GO:0016773">
    <property type="term" value="F:phosphotransferase activity, alcohol group as acceptor"/>
    <property type="evidence" value="ECO:0007669"/>
    <property type="project" value="InterPro"/>
</dbReference>
<dbReference type="Gene3D" id="3.40.50.620">
    <property type="entry name" value="HUPs"/>
    <property type="match status" value="1"/>
</dbReference>
<evidence type="ECO:0000256" key="6">
    <source>
        <dbReference type="ARBA" id="ARBA00023277"/>
    </source>
</evidence>
<organism evidence="9 10">
    <name type="scientific">Mucilaginibacter celer</name>
    <dbReference type="NCBI Taxonomy" id="2305508"/>
    <lineage>
        <taxon>Bacteria</taxon>
        <taxon>Pseudomonadati</taxon>
        <taxon>Bacteroidota</taxon>
        <taxon>Sphingobacteriia</taxon>
        <taxon>Sphingobacteriales</taxon>
        <taxon>Sphingobacteriaceae</taxon>
        <taxon>Mucilaginibacter</taxon>
    </lineage>
</organism>
<evidence type="ECO:0000259" key="8">
    <source>
        <dbReference type="Pfam" id="PF01467"/>
    </source>
</evidence>
<dbReference type="OrthoDB" id="9795543at2"/>
<protein>
    <recommendedName>
        <fullName evidence="1">D-glycero-beta-D-manno-heptose 1-phosphate adenylyltransferase</fullName>
        <ecNumber evidence="1">2.7.7.70</ecNumber>
    </recommendedName>
</protein>
<dbReference type="Proteomes" id="UP000270046">
    <property type="component" value="Chromosome"/>
</dbReference>
<dbReference type="GO" id="GO:0016779">
    <property type="term" value="F:nucleotidyltransferase activity"/>
    <property type="evidence" value="ECO:0007669"/>
    <property type="project" value="UniProtKB-KW"/>
</dbReference>
<dbReference type="PANTHER" id="PTHR43793">
    <property type="entry name" value="FAD SYNTHASE"/>
    <property type="match status" value="1"/>
</dbReference>
<dbReference type="SUPFAM" id="SSF52374">
    <property type="entry name" value="Nucleotidylyl transferase"/>
    <property type="match status" value="1"/>
</dbReference>
<accession>A0A494VVH4</accession>
<feature type="domain" description="Cytidyltransferase-like" evidence="8">
    <location>
        <begin position="34"/>
        <end position="155"/>
    </location>
</feature>
<evidence type="ECO:0000256" key="5">
    <source>
        <dbReference type="ARBA" id="ARBA00022840"/>
    </source>
</evidence>
<dbReference type="EMBL" id="CP032869">
    <property type="protein sequence ID" value="AYL95265.1"/>
    <property type="molecule type" value="Genomic_DNA"/>
</dbReference>
<reference evidence="9 10" key="1">
    <citation type="submission" date="2018-10" db="EMBL/GenBank/DDBJ databases">
        <title>Genome sequencing of Mucilaginibacter sp. HYN0043.</title>
        <authorList>
            <person name="Kim M."/>
            <person name="Yi H."/>
        </authorList>
    </citation>
    <scope>NUCLEOTIDE SEQUENCE [LARGE SCALE GENOMIC DNA]</scope>
    <source>
        <strain evidence="9 10">HYN0043</strain>
    </source>
</reference>
<comment type="catalytic activity">
    <reaction evidence="7">
        <text>D-glycero-beta-D-manno-heptose 1-phosphate + ATP + H(+) = ADP-D-glycero-beta-D-manno-heptose + diphosphate</text>
        <dbReference type="Rhea" id="RHEA:27465"/>
        <dbReference type="ChEBI" id="CHEBI:15378"/>
        <dbReference type="ChEBI" id="CHEBI:30616"/>
        <dbReference type="ChEBI" id="CHEBI:33019"/>
        <dbReference type="ChEBI" id="CHEBI:59967"/>
        <dbReference type="ChEBI" id="CHEBI:61593"/>
        <dbReference type="EC" id="2.7.7.70"/>
    </reaction>
</comment>
<dbReference type="Pfam" id="PF01467">
    <property type="entry name" value="CTP_transf_like"/>
    <property type="match status" value="1"/>
</dbReference>
<dbReference type="InterPro" id="IPR011914">
    <property type="entry name" value="RfaE_dom_II"/>
</dbReference>
<dbReference type="InterPro" id="IPR004821">
    <property type="entry name" value="Cyt_trans-like"/>
</dbReference>
<proteinExistence type="predicted"/>